<feature type="non-terminal residue" evidence="2">
    <location>
        <position position="90"/>
    </location>
</feature>
<accession>A0A6J4S2Z4</accession>
<proteinExistence type="predicted"/>
<gene>
    <name evidence="2" type="ORF">AVDCRST_MAG25-3200</name>
</gene>
<protein>
    <submittedName>
        <fullName evidence="2">Uncharacterized protein</fullName>
    </submittedName>
</protein>
<reference evidence="2" key="1">
    <citation type="submission" date="2020-02" db="EMBL/GenBank/DDBJ databases">
        <authorList>
            <person name="Meier V. D."/>
        </authorList>
    </citation>
    <scope>NUCLEOTIDE SEQUENCE</scope>
    <source>
        <strain evidence="2">AVDCRST_MAG25</strain>
    </source>
</reference>
<evidence type="ECO:0000256" key="1">
    <source>
        <dbReference type="SAM" id="MobiDB-lite"/>
    </source>
</evidence>
<feature type="region of interest" description="Disordered" evidence="1">
    <location>
        <begin position="1"/>
        <end position="31"/>
    </location>
</feature>
<evidence type="ECO:0000313" key="2">
    <source>
        <dbReference type="EMBL" id="CAA9487951.1"/>
    </source>
</evidence>
<dbReference type="EMBL" id="CADCVI010000214">
    <property type="protein sequence ID" value="CAA9487951.1"/>
    <property type="molecule type" value="Genomic_DNA"/>
</dbReference>
<organism evidence="2">
    <name type="scientific">uncultured Rubrobacteraceae bacterium</name>
    <dbReference type="NCBI Taxonomy" id="349277"/>
    <lineage>
        <taxon>Bacteria</taxon>
        <taxon>Bacillati</taxon>
        <taxon>Actinomycetota</taxon>
        <taxon>Rubrobacteria</taxon>
        <taxon>Rubrobacterales</taxon>
        <taxon>Rubrobacteraceae</taxon>
        <taxon>environmental samples</taxon>
    </lineage>
</organism>
<dbReference type="AlphaFoldDB" id="A0A6J4S2Z4"/>
<feature type="non-terminal residue" evidence="2">
    <location>
        <position position="1"/>
    </location>
</feature>
<name>A0A6J4S2Z4_9ACTN</name>
<feature type="region of interest" description="Disordered" evidence="1">
    <location>
        <begin position="43"/>
        <end position="90"/>
    </location>
</feature>
<sequence length="90" mass="9828">GQGDVQGEFEGRGAGATAGEPGDRRGFRTRRLRLVDRQERLRRVGLRLRPGRGGAPSGRPRPERGPGRVRVPALVERRTSQDPDPDPPGL</sequence>